<name>A0ABQ7XWY9_BRANA</name>
<dbReference type="Proteomes" id="UP000824890">
    <property type="component" value="Unassembled WGS sequence"/>
</dbReference>
<evidence type="ECO:0000313" key="3">
    <source>
        <dbReference type="Proteomes" id="UP000824890"/>
    </source>
</evidence>
<dbReference type="EMBL" id="JAGKQM010000019">
    <property type="protein sequence ID" value="KAH0859571.1"/>
    <property type="molecule type" value="Genomic_DNA"/>
</dbReference>
<evidence type="ECO:0000256" key="1">
    <source>
        <dbReference type="SAM" id="MobiDB-lite"/>
    </source>
</evidence>
<comment type="caution">
    <text evidence="2">The sequence shown here is derived from an EMBL/GenBank/DDBJ whole genome shotgun (WGS) entry which is preliminary data.</text>
</comment>
<proteinExistence type="predicted"/>
<sequence length="198" mass="21899">MARTSSFASKHGGQSEILMLRAKQGVNPTFGFLMPETISFTLTLESARGCKTNESAEDDDSNGPEGSREAAKIAAINTVDNAAEKLLSSEKLQSSTMLAQPKLELQLVKPPIEMKRAIDKIVDFIQKNGISRKHDKHILIHQMMTITTDPDSVYASTRTRQTMSMVIDTVLVNVQRKDEKTVENESVSKSDPEDSMQN</sequence>
<dbReference type="PANTHER" id="PTHR13161">
    <property type="entry name" value="SPLICING FACTOR SUPPRESSOR OF WHITE APRICOT"/>
    <property type="match status" value="1"/>
</dbReference>
<accession>A0ABQ7XWY9</accession>
<evidence type="ECO:0000313" key="2">
    <source>
        <dbReference type="EMBL" id="KAH0859571.1"/>
    </source>
</evidence>
<feature type="compositionally biased region" description="Basic and acidic residues" evidence="1">
    <location>
        <begin position="177"/>
        <end position="192"/>
    </location>
</feature>
<dbReference type="PANTHER" id="PTHR13161:SF15">
    <property type="entry name" value="SPLICING FACTOR, SUPPRESSOR OF WHITE-APRICOT HOMOLOG"/>
    <property type="match status" value="1"/>
</dbReference>
<protein>
    <submittedName>
        <fullName evidence="2">Uncharacterized protein</fullName>
    </submittedName>
</protein>
<reference evidence="2 3" key="1">
    <citation type="submission" date="2021-05" db="EMBL/GenBank/DDBJ databases">
        <title>Genome Assembly of Synthetic Allotetraploid Brassica napus Reveals Homoeologous Exchanges between Subgenomes.</title>
        <authorList>
            <person name="Davis J.T."/>
        </authorList>
    </citation>
    <scope>NUCLEOTIDE SEQUENCE [LARGE SCALE GENOMIC DNA]</scope>
    <source>
        <strain evidence="3">cv. Da-Ae</strain>
        <tissue evidence="2">Seedling</tissue>
    </source>
</reference>
<feature type="region of interest" description="Disordered" evidence="1">
    <location>
        <begin position="177"/>
        <end position="198"/>
    </location>
</feature>
<dbReference type="InterPro" id="IPR040397">
    <property type="entry name" value="SWAP"/>
</dbReference>
<gene>
    <name evidence="2" type="ORF">HID58_087832</name>
</gene>
<organism evidence="2 3">
    <name type="scientific">Brassica napus</name>
    <name type="common">Rape</name>
    <dbReference type="NCBI Taxonomy" id="3708"/>
    <lineage>
        <taxon>Eukaryota</taxon>
        <taxon>Viridiplantae</taxon>
        <taxon>Streptophyta</taxon>
        <taxon>Embryophyta</taxon>
        <taxon>Tracheophyta</taxon>
        <taxon>Spermatophyta</taxon>
        <taxon>Magnoliopsida</taxon>
        <taxon>eudicotyledons</taxon>
        <taxon>Gunneridae</taxon>
        <taxon>Pentapetalae</taxon>
        <taxon>rosids</taxon>
        <taxon>malvids</taxon>
        <taxon>Brassicales</taxon>
        <taxon>Brassicaceae</taxon>
        <taxon>Brassiceae</taxon>
        <taxon>Brassica</taxon>
    </lineage>
</organism>
<keyword evidence="3" id="KW-1185">Reference proteome</keyword>